<dbReference type="Gramene" id="Solyc04g077230.1.1">
    <property type="protein sequence ID" value="Solyc04g077230.1.1.1"/>
    <property type="gene ID" value="Solyc04g077230.1"/>
</dbReference>
<evidence type="ECO:0000313" key="1">
    <source>
        <dbReference type="EnsemblPlants" id="Solyc04g077230.1.1.1"/>
    </source>
</evidence>
<sequence>MVVDDMSPPSTTESLKVSTVSAKIGPVSKPPARGLSPTALTAARAQAPEIQNLVRLVTSSRNWRKTGIVCVSVS</sequence>
<reference evidence="1" key="2">
    <citation type="submission" date="2019-01" db="UniProtKB">
        <authorList>
            <consortium name="EnsemblPlants"/>
        </authorList>
    </citation>
    <scope>IDENTIFICATION</scope>
    <source>
        <strain evidence="1">cv. Heinz 1706</strain>
    </source>
</reference>
<dbReference type="InParanoid" id="A0A3Q7H162"/>
<protein>
    <submittedName>
        <fullName evidence="1">Uncharacterized protein</fullName>
    </submittedName>
</protein>
<dbReference type="Proteomes" id="UP000004994">
    <property type="component" value="Chromosome 4"/>
</dbReference>
<evidence type="ECO:0000313" key="2">
    <source>
        <dbReference type="Proteomes" id="UP000004994"/>
    </source>
</evidence>
<accession>A0A3Q7H162</accession>
<organism evidence="1">
    <name type="scientific">Solanum lycopersicum</name>
    <name type="common">Tomato</name>
    <name type="synonym">Lycopersicon esculentum</name>
    <dbReference type="NCBI Taxonomy" id="4081"/>
    <lineage>
        <taxon>Eukaryota</taxon>
        <taxon>Viridiplantae</taxon>
        <taxon>Streptophyta</taxon>
        <taxon>Embryophyta</taxon>
        <taxon>Tracheophyta</taxon>
        <taxon>Spermatophyta</taxon>
        <taxon>Magnoliopsida</taxon>
        <taxon>eudicotyledons</taxon>
        <taxon>Gunneridae</taxon>
        <taxon>Pentapetalae</taxon>
        <taxon>asterids</taxon>
        <taxon>lamiids</taxon>
        <taxon>Solanales</taxon>
        <taxon>Solanaceae</taxon>
        <taxon>Solanoideae</taxon>
        <taxon>Solaneae</taxon>
        <taxon>Solanum</taxon>
        <taxon>Solanum subgen. Lycopersicon</taxon>
    </lineage>
</organism>
<name>A0A3Q7H162_SOLLC</name>
<proteinExistence type="predicted"/>
<dbReference type="AlphaFoldDB" id="A0A3Q7H162"/>
<dbReference type="EnsemblPlants" id="Solyc04g077230.1.1">
    <property type="protein sequence ID" value="Solyc04g077230.1.1.1"/>
    <property type="gene ID" value="Solyc04g077230.1"/>
</dbReference>
<keyword evidence="2" id="KW-1185">Reference proteome</keyword>
<dbReference type="PaxDb" id="4081-Solyc04g077230.1.1"/>
<reference evidence="1" key="1">
    <citation type="journal article" date="2012" name="Nature">
        <title>The tomato genome sequence provides insights into fleshy fruit evolution.</title>
        <authorList>
            <consortium name="Tomato Genome Consortium"/>
        </authorList>
    </citation>
    <scope>NUCLEOTIDE SEQUENCE [LARGE SCALE GENOMIC DNA]</scope>
    <source>
        <strain evidence="1">cv. Heinz 1706</strain>
    </source>
</reference>